<evidence type="ECO:0000256" key="4">
    <source>
        <dbReference type="ARBA" id="ARBA00022801"/>
    </source>
</evidence>
<reference evidence="7" key="2">
    <citation type="journal article" date="2021" name="PeerJ">
        <title>Extensive microbial diversity within the chicken gut microbiome revealed by metagenomics and culture.</title>
        <authorList>
            <person name="Gilroy R."/>
            <person name="Ravi A."/>
            <person name="Getino M."/>
            <person name="Pursley I."/>
            <person name="Horton D.L."/>
            <person name="Alikhan N.F."/>
            <person name="Baker D."/>
            <person name="Gharbi K."/>
            <person name="Hall N."/>
            <person name="Watson M."/>
            <person name="Adriaenssens E.M."/>
            <person name="Foster-Nyarko E."/>
            <person name="Jarju S."/>
            <person name="Secka A."/>
            <person name="Antonio M."/>
            <person name="Oren A."/>
            <person name="Chaudhuri R.R."/>
            <person name="La Ragione R."/>
            <person name="Hildebrand F."/>
            <person name="Pallen M.J."/>
        </authorList>
    </citation>
    <scope>NUCLEOTIDE SEQUENCE</scope>
    <source>
        <strain evidence="7">517</strain>
    </source>
</reference>
<keyword evidence="2" id="KW-0645">Protease</keyword>
<evidence type="ECO:0000313" key="7">
    <source>
        <dbReference type="EMBL" id="MBO8423751.1"/>
    </source>
</evidence>
<keyword evidence="5" id="KW-0862">Zinc</keyword>
<keyword evidence="4" id="KW-0378">Hydrolase</keyword>
<dbReference type="PANTHER" id="PTHR45962:SF1">
    <property type="entry name" value="N-FATTY-ACYL-AMINO ACID SYNTHASE_HYDROLASE PM20D1"/>
    <property type="match status" value="1"/>
</dbReference>
<evidence type="ECO:0000256" key="1">
    <source>
        <dbReference type="ARBA" id="ARBA00006247"/>
    </source>
</evidence>
<dbReference type="FunFam" id="3.40.630.10:FF:000027">
    <property type="entry name" value="N-fatty-acyl-amino acid synthase/hydrolase PM20D1"/>
    <property type="match status" value="1"/>
</dbReference>
<evidence type="ECO:0000256" key="5">
    <source>
        <dbReference type="ARBA" id="ARBA00022833"/>
    </source>
</evidence>
<proteinExistence type="inferred from homology"/>
<reference evidence="7" key="1">
    <citation type="submission" date="2020-10" db="EMBL/GenBank/DDBJ databases">
        <authorList>
            <person name="Gilroy R."/>
        </authorList>
    </citation>
    <scope>NUCLEOTIDE SEQUENCE</scope>
    <source>
        <strain evidence="7">517</strain>
    </source>
</reference>
<dbReference type="SUPFAM" id="SSF55031">
    <property type="entry name" value="Bacterial exopeptidase dimerisation domain"/>
    <property type="match status" value="1"/>
</dbReference>
<dbReference type="InterPro" id="IPR047177">
    <property type="entry name" value="Pept_M20A"/>
</dbReference>
<dbReference type="EMBL" id="JADINF010000043">
    <property type="protein sequence ID" value="MBO8423751.1"/>
    <property type="molecule type" value="Genomic_DNA"/>
</dbReference>
<evidence type="ECO:0000256" key="3">
    <source>
        <dbReference type="ARBA" id="ARBA00022723"/>
    </source>
</evidence>
<comment type="similarity">
    <text evidence="1">Belongs to the peptidase M20A family.</text>
</comment>
<dbReference type="Pfam" id="PF07687">
    <property type="entry name" value="M20_dimer"/>
    <property type="match status" value="1"/>
</dbReference>
<name>A0A940DFL0_9FIRM</name>
<evidence type="ECO:0000256" key="2">
    <source>
        <dbReference type="ARBA" id="ARBA00022670"/>
    </source>
</evidence>
<dbReference type="InterPro" id="IPR036264">
    <property type="entry name" value="Bact_exopeptidase_dim_dom"/>
</dbReference>
<dbReference type="InterPro" id="IPR011650">
    <property type="entry name" value="Peptidase_M20_dimer"/>
</dbReference>
<dbReference type="AlphaFoldDB" id="A0A940DFL0"/>
<protein>
    <submittedName>
        <fullName evidence="7">M20/M25/M40 family metallo-hydrolase</fullName>
    </submittedName>
</protein>
<feature type="domain" description="Peptidase M20 dimerisation" evidence="6">
    <location>
        <begin position="235"/>
        <end position="379"/>
    </location>
</feature>
<dbReference type="GO" id="GO:0051603">
    <property type="term" value="P:proteolysis involved in protein catabolic process"/>
    <property type="evidence" value="ECO:0007669"/>
    <property type="project" value="TreeGrafter"/>
</dbReference>
<dbReference type="Proteomes" id="UP000727857">
    <property type="component" value="Unassembled WGS sequence"/>
</dbReference>
<dbReference type="Gene3D" id="3.40.630.10">
    <property type="entry name" value="Zn peptidases"/>
    <property type="match status" value="1"/>
</dbReference>
<evidence type="ECO:0000259" key="6">
    <source>
        <dbReference type="Pfam" id="PF07687"/>
    </source>
</evidence>
<comment type="caution">
    <text evidence="7">The sequence shown here is derived from an EMBL/GenBank/DDBJ whole genome shotgun (WGS) entry which is preliminary data.</text>
</comment>
<dbReference type="SUPFAM" id="SSF53187">
    <property type="entry name" value="Zn-dependent exopeptidases"/>
    <property type="match status" value="1"/>
</dbReference>
<gene>
    <name evidence="7" type="ORF">IAB16_01825</name>
</gene>
<dbReference type="GO" id="GO:0046872">
    <property type="term" value="F:metal ion binding"/>
    <property type="evidence" value="ECO:0007669"/>
    <property type="project" value="UniProtKB-KW"/>
</dbReference>
<keyword evidence="3" id="KW-0479">Metal-binding</keyword>
<dbReference type="Pfam" id="PF01546">
    <property type="entry name" value="Peptidase_M20"/>
    <property type="match status" value="1"/>
</dbReference>
<sequence>MQIFGYCVLAAVVALIVFMVLRTLFTRAPKQEASDYAPRPIDEARLVEHLAGAVRIPTVTLPDNDADGSVFLEYQAYLEKCYPLIAAAAKKTIVNKYAVIYEVKGSDESLLPAAILAHQDVVPAPEEGWEVPPFGGCVKDGYVYGRGSQDMKSQMIAALEALEILLEEGRKPVRTILFCFGHDEELRGTYGAKEISSYLESRGVRLEYVIDEGGTVLDGKLLGIDNKIALIGTCEKGYADFVLEVEKDGGHASAPTKRTAVGMLAEAIADVEFSKRRPHWTKPTVEMFRALAPYMNFGFKLALVNRDILSPVLKPVLCAVSPFTNCLMRTTLAPTQAEGASTPNTLPPVARGTINARINTGETVEEVRDYIQRVVGKHVKISVLEGSIDPSPVSDTGSEAYADLARTIREVFDGYIVAPYPFIAASDAKHYYNLTNNVYRFTPFEKTVEDANRIHGVNERQDVKMLVQGTRFFIRLYENTCM</sequence>
<dbReference type="Gene3D" id="3.30.70.360">
    <property type="match status" value="1"/>
</dbReference>
<dbReference type="Gene3D" id="1.10.150.900">
    <property type="match status" value="1"/>
</dbReference>
<evidence type="ECO:0000313" key="8">
    <source>
        <dbReference type="Proteomes" id="UP000727857"/>
    </source>
</evidence>
<dbReference type="PANTHER" id="PTHR45962">
    <property type="entry name" value="N-FATTY-ACYL-AMINO ACID SYNTHASE/HYDROLASE PM20D1"/>
    <property type="match status" value="1"/>
</dbReference>
<organism evidence="7 8">
    <name type="scientific">Candidatus Stercoripulliclostridium pullicola</name>
    <dbReference type="NCBI Taxonomy" id="2840953"/>
    <lineage>
        <taxon>Bacteria</taxon>
        <taxon>Bacillati</taxon>
        <taxon>Bacillota</taxon>
        <taxon>Clostridia</taxon>
        <taxon>Eubacteriales</taxon>
        <taxon>Candidatus Stercoripulliclostridium</taxon>
    </lineage>
</organism>
<dbReference type="GO" id="GO:0004180">
    <property type="term" value="F:carboxypeptidase activity"/>
    <property type="evidence" value="ECO:0007669"/>
    <property type="project" value="TreeGrafter"/>
</dbReference>
<accession>A0A940DFL0</accession>
<dbReference type="InterPro" id="IPR002933">
    <property type="entry name" value="Peptidase_M20"/>
</dbReference>